<organism evidence="1 2">
    <name type="scientific">Oryza sativa subsp. japonica</name>
    <name type="common">Rice</name>
    <dbReference type="NCBI Taxonomy" id="39947"/>
    <lineage>
        <taxon>Eukaryota</taxon>
        <taxon>Viridiplantae</taxon>
        <taxon>Streptophyta</taxon>
        <taxon>Embryophyta</taxon>
        <taxon>Tracheophyta</taxon>
        <taxon>Spermatophyta</taxon>
        <taxon>Magnoliopsida</taxon>
        <taxon>Liliopsida</taxon>
        <taxon>Poales</taxon>
        <taxon>Poaceae</taxon>
        <taxon>BOP clade</taxon>
        <taxon>Oryzoideae</taxon>
        <taxon>Oryzeae</taxon>
        <taxon>Oryzinae</taxon>
        <taxon>Oryza</taxon>
        <taxon>Oryza sativa</taxon>
    </lineage>
</organism>
<evidence type="ECO:0000313" key="2">
    <source>
        <dbReference type="Proteomes" id="UP000059680"/>
    </source>
</evidence>
<reference evidence="2" key="1">
    <citation type="journal article" date="2005" name="Nature">
        <title>The map-based sequence of the rice genome.</title>
        <authorList>
            <consortium name="International rice genome sequencing project (IRGSP)"/>
            <person name="Matsumoto T."/>
            <person name="Wu J."/>
            <person name="Kanamori H."/>
            <person name="Katayose Y."/>
            <person name="Fujisawa M."/>
            <person name="Namiki N."/>
            <person name="Mizuno H."/>
            <person name="Yamamoto K."/>
            <person name="Antonio B.A."/>
            <person name="Baba T."/>
            <person name="Sakata K."/>
            <person name="Nagamura Y."/>
            <person name="Aoki H."/>
            <person name="Arikawa K."/>
            <person name="Arita K."/>
            <person name="Bito T."/>
            <person name="Chiden Y."/>
            <person name="Fujitsuka N."/>
            <person name="Fukunaka R."/>
            <person name="Hamada M."/>
            <person name="Harada C."/>
            <person name="Hayashi A."/>
            <person name="Hijishita S."/>
            <person name="Honda M."/>
            <person name="Hosokawa S."/>
            <person name="Ichikawa Y."/>
            <person name="Idonuma A."/>
            <person name="Iijima M."/>
            <person name="Ikeda M."/>
            <person name="Ikeno M."/>
            <person name="Ito K."/>
            <person name="Ito S."/>
            <person name="Ito T."/>
            <person name="Ito Y."/>
            <person name="Ito Y."/>
            <person name="Iwabuchi A."/>
            <person name="Kamiya K."/>
            <person name="Karasawa W."/>
            <person name="Kurita K."/>
            <person name="Katagiri S."/>
            <person name="Kikuta A."/>
            <person name="Kobayashi H."/>
            <person name="Kobayashi N."/>
            <person name="Machita K."/>
            <person name="Maehara T."/>
            <person name="Masukawa M."/>
            <person name="Mizubayashi T."/>
            <person name="Mukai Y."/>
            <person name="Nagasaki H."/>
            <person name="Nagata Y."/>
            <person name="Naito S."/>
            <person name="Nakashima M."/>
            <person name="Nakama Y."/>
            <person name="Nakamichi Y."/>
            <person name="Nakamura M."/>
            <person name="Meguro A."/>
            <person name="Negishi M."/>
            <person name="Ohta I."/>
            <person name="Ohta T."/>
            <person name="Okamoto M."/>
            <person name="Ono N."/>
            <person name="Saji S."/>
            <person name="Sakaguchi M."/>
            <person name="Sakai K."/>
            <person name="Shibata M."/>
            <person name="Shimokawa T."/>
            <person name="Song J."/>
            <person name="Takazaki Y."/>
            <person name="Terasawa K."/>
            <person name="Tsugane M."/>
            <person name="Tsuji K."/>
            <person name="Ueda S."/>
            <person name="Waki K."/>
            <person name="Yamagata H."/>
            <person name="Yamamoto M."/>
            <person name="Yamamoto S."/>
            <person name="Yamane H."/>
            <person name="Yoshiki S."/>
            <person name="Yoshihara R."/>
            <person name="Yukawa K."/>
            <person name="Zhong H."/>
            <person name="Yano M."/>
            <person name="Yuan Q."/>
            <person name="Ouyang S."/>
            <person name="Liu J."/>
            <person name="Jones K.M."/>
            <person name="Gansberger K."/>
            <person name="Moffat K."/>
            <person name="Hill J."/>
            <person name="Bera J."/>
            <person name="Fadrosh D."/>
            <person name="Jin S."/>
            <person name="Johri S."/>
            <person name="Kim M."/>
            <person name="Overton L."/>
            <person name="Reardon M."/>
            <person name="Tsitrin T."/>
            <person name="Vuong H."/>
            <person name="Weaver B."/>
            <person name="Ciecko A."/>
            <person name="Tallon L."/>
            <person name="Jackson J."/>
            <person name="Pai G."/>
            <person name="Aken S.V."/>
            <person name="Utterback T."/>
            <person name="Reidmuller S."/>
            <person name="Feldblyum T."/>
            <person name="Hsiao J."/>
            <person name="Zismann V."/>
            <person name="Iobst S."/>
            <person name="de Vazeille A.R."/>
            <person name="Buell C.R."/>
            <person name="Ying K."/>
            <person name="Li Y."/>
            <person name="Lu T."/>
            <person name="Huang Y."/>
            <person name="Zhao Q."/>
            <person name="Feng Q."/>
            <person name="Zhang L."/>
            <person name="Zhu J."/>
            <person name="Weng Q."/>
            <person name="Mu J."/>
            <person name="Lu Y."/>
            <person name="Fan D."/>
            <person name="Liu Y."/>
            <person name="Guan J."/>
            <person name="Zhang Y."/>
            <person name="Yu S."/>
            <person name="Liu X."/>
            <person name="Zhang Y."/>
            <person name="Hong G."/>
            <person name="Han B."/>
            <person name="Choisne N."/>
            <person name="Demange N."/>
            <person name="Orjeda G."/>
            <person name="Samain S."/>
            <person name="Cattolico L."/>
            <person name="Pelletier E."/>
            <person name="Couloux A."/>
            <person name="Segurens B."/>
            <person name="Wincker P."/>
            <person name="D'Hont A."/>
            <person name="Scarpelli C."/>
            <person name="Weissenbach J."/>
            <person name="Salanoubat M."/>
            <person name="Quetier F."/>
            <person name="Yu Y."/>
            <person name="Kim H.R."/>
            <person name="Rambo T."/>
            <person name="Currie J."/>
            <person name="Collura K."/>
            <person name="Luo M."/>
            <person name="Yang T."/>
            <person name="Ammiraju J.S.S."/>
            <person name="Engler F."/>
            <person name="Soderlund C."/>
            <person name="Wing R.A."/>
            <person name="Palmer L.E."/>
            <person name="de la Bastide M."/>
            <person name="Spiegel L."/>
            <person name="Nascimento L."/>
            <person name="Zutavern T."/>
            <person name="O'Shaughnessy A."/>
            <person name="Dike S."/>
            <person name="Dedhia N."/>
            <person name="Preston R."/>
            <person name="Balija V."/>
            <person name="McCombie W.R."/>
            <person name="Chow T."/>
            <person name="Chen H."/>
            <person name="Chung M."/>
            <person name="Chen C."/>
            <person name="Shaw J."/>
            <person name="Wu H."/>
            <person name="Hsiao K."/>
            <person name="Chao Y."/>
            <person name="Chu M."/>
            <person name="Cheng C."/>
            <person name="Hour A."/>
            <person name="Lee P."/>
            <person name="Lin S."/>
            <person name="Lin Y."/>
            <person name="Liou J."/>
            <person name="Liu S."/>
            <person name="Hsing Y."/>
            <person name="Raghuvanshi S."/>
            <person name="Mohanty A."/>
            <person name="Bharti A.K."/>
            <person name="Gaur A."/>
            <person name="Gupta V."/>
            <person name="Kumar D."/>
            <person name="Ravi V."/>
            <person name="Vij S."/>
            <person name="Kapur A."/>
            <person name="Khurana P."/>
            <person name="Khurana P."/>
            <person name="Khurana J.P."/>
            <person name="Tyagi A.K."/>
            <person name="Gaikwad K."/>
            <person name="Singh A."/>
            <person name="Dalal V."/>
            <person name="Srivastava S."/>
            <person name="Dixit A."/>
            <person name="Pal A.K."/>
            <person name="Ghazi I.A."/>
            <person name="Yadav M."/>
            <person name="Pandit A."/>
            <person name="Bhargava A."/>
            <person name="Sureshbabu K."/>
            <person name="Batra K."/>
            <person name="Sharma T.R."/>
            <person name="Mohapatra T."/>
            <person name="Singh N.K."/>
            <person name="Messing J."/>
            <person name="Nelson A.B."/>
            <person name="Fuks G."/>
            <person name="Kavchok S."/>
            <person name="Keizer G."/>
            <person name="Linton E."/>
            <person name="Llaca V."/>
            <person name="Song R."/>
            <person name="Tanyolac B."/>
            <person name="Young S."/>
            <person name="Ho-Il K."/>
            <person name="Hahn J.H."/>
            <person name="Sangsakoo G."/>
            <person name="Vanavichit A."/>
            <person name="de Mattos Luiz.A.T."/>
            <person name="Zimmer P.D."/>
            <person name="Malone G."/>
            <person name="Dellagostin O."/>
            <person name="de Oliveira A.C."/>
            <person name="Bevan M."/>
            <person name="Bancroft I."/>
            <person name="Minx P."/>
            <person name="Cordum H."/>
            <person name="Wilson R."/>
            <person name="Cheng Z."/>
            <person name="Jin W."/>
            <person name="Jiang J."/>
            <person name="Leong S.A."/>
            <person name="Iwama H."/>
            <person name="Gojobori T."/>
            <person name="Itoh T."/>
            <person name="Niimura Y."/>
            <person name="Fujii Y."/>
            <person name="Habara T."/>
            <person name="Sakai H."/>
            <person name="Sato Y."/>
            <person name="Wilson G."/>
            <person name="Kumar K."/>
            <person name="McCouch S."/>
            <person name="Juretic N."/>
            <person name="Hoen D."/>
            <person name="Wright S."/>
            <person name="Bruskiewich R."/>
            <person name="Bureau T."/>
            <person name="Miyao A."/>
            <person name="Hirochika H."/>
            <person name="Nishikawa T."/>
            <person name="Kadowaki K."/>
            <person name="Sugiura M."/>
            <person name="Burr B."/>
            <person name="Sasaki T."/>
        </authorList>
    </citation>
    <scope>NUCLEOTIDE SEQUENCE [LARGE SCALE GENOMIC DNA]</scope>
    <source>
        <strain evidence="2">cv. Nipponbare</strain>
    </source>
</reference>
<dbReference type="EMBL" id="AP014966">
    <property type="protein sequence ID" value="BAT09681.1"/>
    <property type="molecule type" value="Genomic_DNA"/>
</dbReference>
<dbReference type="Proteomes" id="UP000059680">
    <property type="component" value="Chromosome 10"/>
</dbReference>
<feature type="non-terminal residue" evidence="1">
    <location>
        <position position="1"/>
    </location>
</feature>
<reference evidence="1 2" key="3">
    <citation type="journal article" date="2013" name="Rice">
        <title>Improvement of the Oryza sativa Nipponbare reference genome using next generation sequence and optical map data.</title>
        <authorList>
            <person name="Kawahara Y."/>
            <person name="de la Bastide M."/>
            <person name="Hamilton J.P."/>
            <person name="Kanamori H."/>
            <person name="McCombie W.R."/>
            <person name="Ouyang S."/>
            <person name="Schwartz D.C."/>
            <person name="Tanaka T."/>
            <person name="Wu J."/>
            <person name="Zhou S."/>
            <person name="Childs K.L."/>
            <person name="Davidson R.M."/>
            <person name="Lin H."/>
            <person name="Quesada-Ocampo L."/>
            <person name="Vaillancourt B."/>
            <person name="Sakai H."/>
            <person name="Lee S.S."/>
            <person name="Kim J."/>
            <person name="Numa H."/>
            <person name="Itoh T."/>
            <person name="Buell C.R."/>
            <person name="Matsumoto T."/>
        </authorList>
    </citation>
    <scope>NUCLEOTIDE SEQUENCE [LARGE SCALE GENOMIC DNA]</scope>
    <source>
        <strain evidence="2">cv. Nipponbare</strain>
    </source>
</reference>
<dbReference type="InParanoid" id="A0A0P0XQZ8"/>
<dbReference type="InterPro" id="IPR011009">
    <property type="entry name" value="Kinase-like_dom_sf"/>
</dbReference>
<protein>
    <submittedName>
        <fullName evidence="1">Os10g0118100 protein</fullName>
    </submittedName>
</protein>
<reference evidence="1 2" key="2">
    <citation type="journal article" date="2013" name="Plant Cell Physiol.">
        <title>Rice Annotation Project Database (RAP-DB): an integrative and interactive database for rice genomics.</title>
        <authorList>
            <person name="Sakai H."/>
            <person name="Lee S.S."/>
            <person name="Tanaka T."/>
            <person name="Numa H."/>
            <person name="Kim J."/>
            <person name="Kawahara Y."/>
            <person name="Wakimoto H."/>
            <person name="Yang C.C."/>
            <person name="Iwamoto M."/>
            <person name="Abe T."/>
            <person name="Yamada Y."/>
            <person name="Muto A."/>
            <person name="Inokuchi H."/>
            <person name="Ikemura T."/>
            <person name="Matsumoto T."/>
            <person name="Sasaki T."/>
            <person name="Itoh T."/>
        </authorList>
    </citation>
    <scope>NUCLEOTIDE SEQUENCE [LARGE SCALE GENOMIC DNA]</scope>
    <source>
        <strain evidence="2">cv. Nipponbare</strain>
    </source>
</reference>
<accession>A0A0P0XQZ8</accession>
<dbReference type="Gramene" id="Os10t0118100-01">
    <property type="protein sequence ID" value="Os10t0118100-01"/>
    <property type="gene ID" value="Os10g0118100"/>
</dbReference>
<sequence>GIEKYSPSGLAYVQPLIHQGLNSKHFFCGDEFKALVLEFRSNGNLEVWINPKVRSQNPPKLLRVAEDIATTLDYLHNRFLPWFTAI</sequence>
<keyword evidence="2" id="KW-1185">Reference proteome</keyword>
<dbReference type="Gene3D" id="1.10.510.10">
    <property type="entry name" value="Transferase(Phosphotransferase) domain 1"/>
    <property type="match status" value="1"/>
</dbReference>
<dbReference type="SUPFAM" id="SSF56112">
    <property type="entry name" value="Protein kinase-like (PK-like)"/>
    <property type="match status" value="1"/>
</dbReference>
<gene>
    <name evidence="1" type="ordered locus">Os10g0118100</name>
    <name evidence="1" type="ORF">OSNPB_100118100</name>
</gene>
<dbReference type="AlphaFoldDB" id="A0A0P0XQZ8"/>
<evidence type="ECO:0000313" key="1">
    <source>
        <dbReference type="EMBL" id="BAT09681.1"/>
    </source>
</evidence>
<dbReference type="SMR" id="A0A0P0XQZ8"/>
<dbReference type="PaxDb" id="39947-A0A0P0XQZ8"/>
<name>A0A0P0XQZ8_ORYSJ</name>
<proteinExistence type="predicted"/>